<protein>
    <submittedName>
        <fullName evidence="1">Uncharacterized protein</fullName>
    </submittedName>
</protein>
<proteinExistence type="predicted"/>
<keyword evidence="2" id="KW-1185">Reference proteome</keyword>
<comment type="caution">
    <text evidence="1">The sequence shown here is derived from an EMBL/GenBank/DDBJ whole genome shotgun (WGS) entry which is preliminary data.</text>
</comment>
<accession>A0A2A2L7T1</accession>
<sequence length="79" mass="9063">MKPKKKVTFSNFCPYCGSDLTSSPRRRSMMQSITSYDLRHTDSEEGTAIQQRIQKIEDDENDDFAKLAAQNQPQQGSFE</sequence>
<name>A0A2A2L7T1_9BILA</name>
<dbReference type="Proteomes" id="UP000218231">
    <property type="component" value="Unassembled WGS sequence"/>
</dbReference>
<evidence type="ECO:0000313" key="2">
    <source>
        <dbReference type="Proteomes" id="UP000218231"/>
    </source>
</evidence>
<dbReference type="AlphaFoldDB" id="A0A2A2L7T1"/>
<evidence type="ECO:0000313" key="1">
    <source>
        <dbReference type="EMBL" id="PAV82229.1"/>
    </source>
</evidence>
<dbReference type="EMBL" id="LIAE01007073">
    <property type="protein sequence ID" value="PAV82229.1"/>
    <property type="molecule type" value="Genomic_DNA"/>
</dbReference>
<reference evidence="1 2" key="1">
    <citation type="journal article" date="2017" name="Curr. Biol.">
        <title>Genome architecture and evolution of a unichromosomal asexual nematode.</title>
        <authorList>
            <person name="Fradin H."/>
            <person name="Zegar C."/>
            <person name="Gutwein M."/>
            <person name="Lucas J."/>
            <person name="Kovtun M."/>
            <person name="Corcoran D."/>
            <person name="Baugh L.R."/>
            <person name="Kiontke K."/>
            <person name="Gunsalus K."/>
            <person name="Fitch D.H."/>
            <person name="Piano F."/>
        </authorList>
    </citation>
    <scope>NUCLEOTIDE SEQUENCE [LARGE SCALE GENOMIC DNA]</scope>
    <source>
        <strain evidence="1">PF1309</strain>
    </source>
</reference>
<organism evidence="1 2">
    <name type="scientific">Diploscapter pachys</name>
    <dbReference type="NCBI Taxonomy" id="2018661"/>
    <lineage>
        <taxon>Eukaryota</taxon>
        <taxon>Metazoa</taxon>
        <taxon>Ecdysozoa</taxon>
        <taxon>Nematoda</taxon>
        <taxon>Chromadorea</taxon>
        <taxon>Rhabditida</taxon>
        <taxon>Rhabditina</taxon>
        <taxon>Rhabditomorpha</taxon>
        <taxon>Rhabditoidea</taxon>
        <taxon>Rhabditidae</taxon>
        <taxon>Diploscapter</taxon>
    </lineage>
</organism>
<gene>
    <name evidence="1" type="ORF">WR25_21814</name>
</gene>